<organism evidence="15 16">
    <name type="scientific">Umbelopsis vinacea</name>
    <dbReference type="NCBI Taxonomy" id="44442"/>
    <lineage>
        <taxon>Eukaryota</taxon>
        <taxon>Fungi</taxon>
        <taxon>Fungi incertae sedis</taxon>
        <taxon>Mucoromycota</taxon>
        <taxon>Mucoromycotina</taxon>
        <taxon>Umbelopsidomycetes</taxon>
        <taxon>Umbelopsidales</taxon>
        <taxon>Umbelopsidaceae</taxon>
        <taxon>Umbelopsis</taxon>
    </lineage>
</organism>
<dbReference type="GO" id="GO:0061630">
    <property type="term" value="F:ubiquitin protein ligase activity"/>
    <property type="evidence" value="ECO:0007669"/>
    <property type="project" value="UniProtKB-EC"/>
</dbReference>
<dbReference type="InterPro" id="IPR016135">
    <property type="entry name" value="UBQ-conjugating_enzyme/RWD"/>
</dbReference>
<sequence length="479" mass="55350">MASSLVVEEDDNPLNDELQKEELVALSSIFGQNFMYNSHRSTSGAEVISGTFSVRVEIPNDTVEVILDQEKIHLHYLPPIIIEFTMTPRYPLQDVCKFSIQNVWLTKDQLNVLKTRLHDIWESEKNVVGVMNQYFCIKFDQHAKPKHRCQILYNFADFLQHDSLSCLGVSFPLELKNVTCSGGVSLKKILEQHEKSCLQETFVHTSYTCSICMEEKKGESCTQLSRCGHVFCKICLTGYFAMLIREGMIHQVRCPDLECGAKKEDDNEPPSQEELILIVGEDLADRYDRLQLQLKLQADPSITFCPRLQCQQPVRKDDNYDKLCLCSECGYAFCLICQKTWHGKQVHCQFKDTPAILQQYLDCEDDPEELKKLEAKYGKKNLEKLVNDYKIEMETEKWKRENTVECPTCHIPVEKTFGCNHMTCQICQTHFCFLCGSWVDPSHPYKHFNMQGNLCYMRLFEGAGDVYNIDEMDLLEVQI</sequence>
<feature type="domain" description="RING-type" evidence="14">
    <location>
        <begin position="205"/>
        <end position="451"/>
    </location>
</feature>
<evidence type="ECO:0000256" key="8">
    <source>
        <dbReference type="ARBA" id="ARBA00022786"/>
    </source>
</evidence>
<dbReference type="InterPro" id="IPR002867">
    <property type="entry name" value="IBR_dom"/>
</dbReference>
<dbReference type="SMART" id="SM00184">
    <property type="entry name" value="RING"/>
    <property type="match status" value="1"/>
</dbReference>
<keyword evidence="16" id="KW-1185">Reference proteome</keyword>
<dbReference type="AlphaFoldDB" id="A0A8H7QBC8"/>
<evidence type="ECO:0000256" key="1">
    <source>
        <dbReference type="ARBA" id="ARBA00001798"/>
    </source>
</evidence>
<dbReference type="Gene3D" id="3.10.110.10">
    <property type="entry name" value="Ubiquitin Conjugating Enzyme"/>
    <property type="match status" value="1"/>
</dbReference>
<comment type="pathway">
    <text evidence="2">Protein modification; protein ubiquitination.</text>
</comment>
<evidence type="ECO:0000256" key="2">
    <source>
        <dbReference type="ARBA" id="ARBA00004906"/>
    </source>
</evidence>
<feature type="domain" description="RING-type" evidence="12">
    <location>
        <begin position="209"/>
        <end position="255"/>
    </location>
</feature>
<dbReference type="InterPro" id="IPR013083">
    <property type="entry name" value="Znf_RING/FYVE/PHD"/>
</dbReference>
<dbReference type="CDD" id="cd23820">
    <property type="entry name" value="RWD_RNF14"/>
    <property type="match status" value="1"/>
</dbReference>
<evidence type="ECO:0000259" key="13">
    <source>
        <dbReference type="PROSITE" id="PS50908"/>
    </source>
</evidence>
<dbReference type="CDD" id="cd20341">
    <property type="entry name" value="BRcat_RBR_RNF14"/>
    <property type="match status" value="1"/>
</dbReference>
<proteinExistence type="inferred from homology"/>
<evidence type="ECO:0000313" key="16">
    <source>
        <dbReference type="Proteomes" id="UP000612746"/>
    </source>
</evidence>
<comment type="similarity">
    <text evidence="10">Belongs to the RBR family. RNF14 subfamily.</text>
</comment>
<dbReference type="EC" id="2.3.2.31" evidence="3"/>
<dbReference type="PROSITE" id="PS00028">
    <property type="entry name" value="ZINC_FINGER_C2H2_1"/>
    <property type="match status" value="1"/>
</dbReference>
<keyword evidence="4" id="KW-0808">Transferase</keyword>
<dbReference type="InterPro" id="IPR017907">
    <property type="entry name" value="Znf_RING_CS"/>
</dbReference>
<dbReference type="Proteomes" id="UP000612746">
    <property type="component" value="Unassembled WGS sequence"/>
</dbReference>
<evidence type="ECO:0000313" key="15">
    <source>
        <dbReference type="EMBL" id="KAG2188734.1"/>
    </source>
</evidence>
<dbReference type="InterPro" id="IPR047548">
    <property type="entry name" value="Rcat_RBR_RNF14"/>
</dbReference>
<dbReference type="PROSITE" id="PS51873">
    <property type="entry name" value="TRIAD"/>
    <property type="match status" value="1"/>
</dbReference>
<evidence type="ECO:0000256" key="10">
    <source>
        <dbReference type="ARBA" id="ARBA00044508"/>
    </source>
</evidence>
<keyword evidence="6" id="KW-0677">Repeat</keyword>
<evidence type="ECO:0000256" key="3">
    <source>
        <dbReference type="ARBA" id="ARBA00012251"/>
    </source>
</evidence>
<comment type="caution">
    <text evidence="15">The sequence shown here is derived from an EMBL/GenBank/DDBJ whole genome shotgun (WGS) entry which is preliminary data.</text>
</comment>
<dbReference type="EMBL" id="JAEPRA010000001">
    <property type="protein sequence ID" value="KAG2188734.1"/>
    <property type="molecule type" value="Genomic_DNA"/>
</dbReference>
<name>A0A8H7QBC8_9FUNG</name>
<evidence type="ECO:0000256" key="5">
    <source>
        <dbReference type="ARBA" id="ARBA00022723"/>
    </source>
</evidence>
<feature type="domain" description="RWD" evidence="13">
    <location>
        <begin position="21"/>
        <end position="147"/>
    </location>
</feature>
<evidence type="ECO:0000256" key="6">
    <source>
        <dbReference type="ARBA" id="ARBA00022737"/>
    </source>
</evidence>
<dbReference type="Pfam" id="PF05773">
    <property type="entry name" value="RWD"/>
    <property type="match status" value="1"/>
</dbReference>
<dbReference type="SUPFAM" id="SSF54495">
    <property type="entry name" value="UBC-like"/>
    <property type="match status" value="1"/>
</dbReference>
<dbReference type="PROSITE" id="PS50908">
    <property type="entry name" value="RWD"/>
    <property type="match status" value="1"/>
</dbReference>
<protein>
    <recommendedName>
        <fullName evidence="3">RBR-type E3 ubiquitin transferase</fullName>
        <ecNumber evidence="3">2.3.2.31</ecNumber>
    </recommendedName>
</protein>
<dbReference type="InterPro" id="IPR013087">
    <property type="entry name" value="Znf_C2H2_type"/>
</dbReference>
<dbReference type="SMART" id="SM00647">
    <property type="entry name" value="IBR"/>
    <property type="match status" value="2"/>
</dbReference>
<dbReference type="Pfam" id="PF01485">
    <property type="entry name" value="IBR"/>
    <property type="match status" value="1"/>
</dbReference>
<dbReference type="Gene3D" id="1.20.120.1750">
    <property type="match status" value="1"/>
</dbReference>
<evidence type="ECO:0000256" key="9">
    <source>
        <dbReference type="ARBA" id="ARBA00022833"/>
    </source>
</evidence>
<dbReference type="Gene3D" id="2.20.25.20">
    <property type="match status" value="1"/>
</dbReference>
<dbReference type="PANTHER" id="PTHR11685">
    <property type="entry name" value="RBR FAMILY RING FINGER AND IBR DOMAIN-CONTAINING"/>
    <property type="match status" value="1"/>
</dbReference>
<keyword evidence="5" id="KW-0479">Metal-binding</keyword>
<gene>
    <name evidence="15" type="ORF">INT44_003873</name>
</gene>
<dbReference type="GO" id="GO:0008270">
    <property type="term" value="F:zinc ion binding"/>
    <property type="evidence" value="ECO:0007669"/>
    <property type="project" value="UniProtKB-KW"/>
</dbReference>
<keyword evidence="8" id="KW-0833">Ubl conjugation pathway</keyword>
<dbReference type="SUPFAM" id="SSF57850">
    <property type="entry name" value="RING/U-box"/>
    <property type="match status" value="3"/>
</dbReference>
<dbReference type="Gene3D" id="3.30.40.10">
    <property type="entry name" value="Zinc/RING finger domain, C3HC4 (zinc finger)"/>
    <property type="match status" value="1"/>
</dbReference>
<dbReference type="InterPro" id="IPR001841">
    <property type="entry name" value="Znf_RING"/>
</dbReference>
<comment type="catalytic activity">
    <reaction evidence="1">
        <text>[E2 ubiquitin-conjugating enzyme]-S-ubiquitinyl-L-cysteine + [acceptor protein]-L-lysine = [E2 ubiquitin-conjugating enzyme]-L-cysteine + [acceptor protein]-N(6)-ubiquitinyl-L-lysine.</text>
        <dbReference type="EC" id="2.3.2.31"/>
    </reaction>
</comment>
<evidence type="ECO:0000259" key="14">
    <source>
        <dbReference type="PROSITE" id="PS51873"/>
    </source>
</evidence>
<dbReference type="FunFam" id="3.30.40.10:FF:000416">
    <property type="entry name" value="RBR-type E3 ubiquitin transferase"/>
    <property type="match status" value="1"/>
</dbReference>
<evidence type="ECO:0000256" key="4">
    <source>
        <dbReference type="ARBA" id="ARBA00022679"/>
    </source>
</evidence>
<dbReference type="Pfam" id="PF22191">
    <property type="entry name" value="IBR_1"/>
    <property type="match status" value="1"/>
</dbReference>
<dbReference type="InterPro" id="IPR006575">
    <property type="entry name" value="RWD_dom"/>
</dbReference>
<dbReference type="PROSITE" id="PS00518">
    <property type="entry name" value="ZF_RING_1"/>
    <property type="match status" value="1"/>
</dbReference>
<evidence type="ECO:0000256" key="11">
    <source>
        <dbReference type="PROSITE-ProRule" id="PRU00175"/>
    </source>
</evidence>
<evidence type="ECO:0000259" key="12">
    <source>
        <dbReference type="PROSITE" id="PS50089"/>
    </source>
</evidence>
<evidence type="ECO:0000256" key="7">
    <source>
        <dbReference type="ARBA" id="ARBA00022771"/>
    </source>
</evidence>
<dbReference type="OrthoDB" id="1431934at2759"/>
<keyword evidence="7 11" id="KW-0863">Zinc-finger</keyword>
<reference evidence="15" key="1">
    <citation type="submission" date="2020-12" db="EMBL/GenBank/DDBJ databases">
        <title>Metabolic potential, ecology and presence of endohyphal bacteria is reflected in genomic diversity of Mucoromycotina.</title>
        <authorList>
            <person name="Muszewska A."/>
            <person name="Okrasinska A."/>
            <person name="Steczkiewicz K."/>
            <person name="Drgas O."/>
            <person name="Orlowska M."/>
            <person name="Perlinska-Lenart U."/>
            <person name="Aleksandrzak-Piekarczyk T."/>
            <person name="Szatraj K."/>
            <person name="Zielenkiewicz U."/>
            <person name="Pilsyk S."/>
            <person name="Malc E."/>
            <person name="Mieczkowski P."/>
            <person name="Kruszewska J.S."/>
            <person name="Biernat P."/>
            <person name="Pawlowska J."/>
        </authorList>
    </citation>
    <scope>NUCLEOTIDE SEQUENCE</scope>
    <source>
        <strain evidence="15">WA0000051536</strain>
    </source>
</reference>
<dbReference type="PROSITE" id="PS50089">
    <property type="entry name" value="ZF_RING_2"/>
    <property type="match status" value="1"/>
</dbReference>
<dbReference type="InterPro" id="IPR031127">
    <property type="entry name" value="E3_UB_ligase_RBR"/>
</dbReference>
<dbReference type="InterPro" id="IPR044066">
    <property type="entry name" value="TRIAD_supradom"/>
</dbReference>
<dbReference type="GO" id="GO:0016567">
    <property type="term" value="P:protein ubiquitination"/>
    <property type="evidence" value="ECO:0007669"/>
    <property type="project" value="InterPro"/>
</dbReference>
<keyword evidence="9" id="KW-0862">Zinc</keyword>
<accession>A0A8H7QBC8</accession>
<dbReference type="CDD" id="cd20354">
    <property type="entry name" value="Rcat_RBR_RNF14"/>
    <property type="match status" value="1"/>
</dbReference>